<evidence type="ECO:0008006" key="3">
    <source>
        <dbReference type="Google" id="ProtNLM"/>
    </source>
</evidence>
<evidence type="ECO:0000313" key="2">
    <source>
        <dbReference type="Proteomes" id="UP000077134"/>
    </source>
</evidence>
<reference evidence="1 2" key="1">
    <citation type="submission" date="2016-02" db="EMBL/GenBank/DDBJ databases">
        <title>Paenibacillus sp. LPB0068, isolated from Crassostrea gigas.</title>
        <authorList>
            <person name="Shin S.-K."/>
            <person name="Yi H."/>
        </authorList>
    </citation>
    <scope>NUCLEOTIDE SEQUENCE [LARGE SCALE GENOMIC DNA]</scope>
    <source>
        <strain evidence="1 2">LPB0068</strain>
    </source>
</reference>
<dbReference type="STRING" id="1763538.LPB68_09380"/>
<dbReference type="PANTHER" id="PTHR38733:SF1">
    <property type="entry name" value="TYPE IV METHYL-DIRECTED RESTRICTION ENZYME ECOKMCRBC"/>
    <property type="match status" value="1"/>
</dbReference>
<dbReference type="EMBL" id="LSFN01000045">
    <property type="protein sequence ID" value="OAB70885.1"/>
    <property type="molecule type" value="Genomic_DNA"/>
</dbReference>
<keyword evidence="2" id="KW-1185">Reference proteome</keyword>
<sequence length="434" mass="51305">MSQQFMIKEYDSFTRNVAVSSNQYHSLPESTFDRLEQFILLKKQSADTDTLELMTISSKRGIGKIISAKNYVGLITMDDGTQIEILPKLYSKEHESSEVETKRVFLDMLKFLKEIPYKTFKMSNLHIEKNNIFEIFIRMFIEEIYVLVKRGLKSAYIEHEDNERYYKGKLNFSQHIKSNYVHKERFYIEYDIFSVNRPENRLIKTTLDFLRKVSSSRINKKDLIVLLASFDAVEVSENPDQEFEKVISDRNMKDYEMILQWCSIFLKNKSFTTFQGGGVAFALLFPMEKVFESYVAGKLNKVLDKAHYQMKTQDRLYHLFDKPMRFLLKPDIVVKDRDNCSIVLDTKWKILYPNQSNYGISQADMYQMYVYNKKYSSKMVFLLYPWTISMCTIDESIMYLSEDDVMVHICFIDLININTSIHDLANKIDEMMRA</sequence>
<dbReference type="PANTHER" id="PTHR38733">
    <property type="entry name" value="PROTEIN MCRC"/>
    <property type="match status" value="1"/>
</dbReference>
<protein>
    <recommendedName>
        <fullName evidence="3">Restriction endonuclease</fullName>
    </recommendedName>
</protein>
<dbReference type="AlphaFoldDB" id="A0A167ADK6"/>
<accession>A0A167ADK6</accession>
<dbReference type="RefSeq" id="WP_082865870.1">
    <property type="nucleotide sequence ID" value="NZ_CP017770.1"/>
</dbReference>
<proteinExistence type="predicted"/>
<dbReference type="InterPro" id="IPR019292">
    <property type="entry name" value="McrC"/>
</dbReference>
<name>A0A167ADK6_9BACL</name>
<dbReference type="Proteomes" id="UP000077134">
    <property type="component" value="Unassembled WGS sequence"/>
</dbReference>
<gene>
    <name evidence="1" type="ORF">PNBC_21530</name>
</gene>
<evidence type="ECO:0000313" key="1">
    <source>
        <dbReference type="EMBL" id="OAB70885.1"/>
    </source>
</evidence>
<dbReference type="OrthoDB" id="9786961at2"/>
<comment type="caution">
    <text evidence="1">The sequence shown here is derived from an EMBL/GenBank/DDBJ whole genome shotgun (WGS) entry which is preliminary data.</text>
</comment>
<organism evidence="1 2">
    <name type="scientific">Paenibacillus crassostreae</name>
    <dbReference type="NCBI Taxonomy" id="1763538"/>
    <lineage>
        <taxon>Bacteria</taxon>
        <taxon>Bacillati</taxon>
        <taxon>Bacillota</taxon>
        <taxon>Bacilli</taxon>
        <taxon>Bacillales</taxon>
        <taxon>Paenibacillaceae</taxon>
        <taxon>Paenibacillus</taxon>
    </lineage>
</organism>
<dbReference type="Pfam" id="PF10117">
    <property type="entry name" value="McrBC"/>
    <property type="match status" value="1"/>
</dbReference>